<dbReference type="Proteomes" id="UP000014977">
    <property type="component" value="Unassembled WGS sequence"/>
</dbReference>
<organism evidence="1 2">
    <name type="scientific">Desulfococcus multivorans DSM 2059</name>
    <dbReference type="NCBI Taxonomy" id="1121405"/>
    <lineage>
        <taxon>Bacteria</taxon>
        <taxon>Pseudomonadati</taxon>
        <taxon>Thermodesulfobacteriota</taxon>
        <taxon>Desulfobacteria</taxon>
        <taxon>Desulfobacterales</taxon>
        <taxon>Desulfococcaceae</taxon>
        <taxon>Desulfococcus</taxon>
    </lineage>
</organism>
<evidence type="ECO:0000313" key="1">
    <source>
        <dbReference type="EMBL" id="EPR35780.1"/>
    </source>
</evidence>
<evidence type="ECO:0000313" key="2">
    <source>
        <dbReference type="Proteomes" id="UP000014977"/>
    </source>
</evidence>
<keyword evidence="2" id="KW-1185">Reference proteome</keyword>
<gene>
    <name evidence="1" type="ORF">dsmv_0485</name>
</gene>
<dbReference type="AlphaFoldDB" id="S7TGR6"/>
<sequence>MGYRKDSDCSSVMGANAPRGTKIIVRQFLNRILNRAGKLR</sequence>
<proteinExistence type="predicted"/>
<protein>
    <submittedName>
        <fullName evidence="1">Uncharacterized protein</fullName>
    </submittedName>
</protein>
<accession>S7TGR6</accession>
<name>S7TGR6_DESML</name>
<dbReference type="EMBL" id="ATHJ01000105">
    <property type="protein sequence ID" value="EPR35780.1"/>
    <property type="molecule type" value="Genomic_DNA"/>
</dbReference>
<comment type="caution">
    <text evidence="1">The sequence shown here is derived from an EMBL/GenBank/DDBJ whole genome shotgun (WGS) entry which is preliminary data.</text>
</comment>
<reference evidence="1 2" key="1">
    <citation type="journal article" date="2013" name="Genome Announc.">
        <title>Draft genome sequences for three mercury-methylating, sulfate-reducing bacteria.</title>
        <authorList>
            <person name="Brown S.D."/>
            <person name="Hurt R.A.Jr."/>
            <person name="Gilmour C.C."/>
            <person name="Elias D.A."/>
        </authorList>
    </citation>
    <scope>NUCLEOTIDE SEQUENCE [LARGE SCALE GENOMIC DNA]</scope>
    <source>
        <strain evidence="1 2">DSM 2059</strain>
    </source>
</reference>